<gene>
    <name evidence="1" type="ORF">S12H4_48465</name>
</gene>
<name>X1UX07_9ZZZZ</name>
<dbReference type="InterPro" id="IPR050708">
    <property type="entry name" value="T6SS_VgrG/RHS"/>
</dbReference>
<dbReference type="AlphaFoldDB" id="X1UX07"/>
<dbReference type="EMBL" id="BARW01030294">
    <property type="protein sequence ID" value="GAJ04441.1"/>
    <property type="molecule type" value="Genomic_DNA"/>
</dbReference>
<evidence type="ECO:0000313" key="1">
    <source>
        <dbReference type="EMBL" id="GAJ04441.1"/>
    </source>
</evidence>
<reference evidence="1" key="1">
    <citation type="journal article" date="2014" name="Front. Microbiol.">
        <title>High frequency of phylogenetically diverse reductive dehalogenase-homologous genes in deep subseafloor sedimentary metagenomes.</title>
        <authorList>
            <person name="Kawai M."/>
            <person name="Futagami T."/>
            <person name="Toyoda A."/>
            <person name="Takaki Y."/>
            <person name="Nishi S."/>
            <person name="Hori S."/>
            <person name="Arai W."/>
            <person name="Tsubouchi T."/>
            <person name="Morono Y."/>
            <person name="Uchiyama I."/>
            <person name="Ito T."/>
            <person name="Fujiyama A."/>
            <person name="Inagaki F."/>
            <person name="Takami H."/>
        </authorList>
    </citation>
    <scope>NUCLEOTIDE SEQUENCE</scope>
    <source>
        <strain evidence="1">Expedition CK06-06</strain>
    </source>
</reference>
<feature type="non-terminal residue" evidence="1">
    <location>
        <position position="1"/>
    </location>
</feature>
<proteinExistence type="predicted"/>
<dbReference type="PANTHER" id="PTHR32305:SF15">
    <property type="entry name" value="PROTEIN RHSA-RELATED"/>
    <property type="match status" value="1"/>
</dbReference>
<dbReference type="Gene3D" id="2.180.10.10">
    <property type="entry name" value="RHS repeat-associated core"/>
    <property type="match status" value="2"/>
</dbReference>
<comment type="caution">
    <text evidence="1">The sequence shown here is derived from an EMBL/GenBank/DDBJ whole genome shotgun (WGS) entry which is preliminary data.</text>
</comment>
<sequence>SHIGLLQNESSPERGITQYTYENNGNLRTRTDANGNTTTYTYDYANRLLEMVYNGGSEYDVTYIYDNADNVRRITTPQVVKRYGYDAMNRVTGDTLQIDGQEFRVSYDYDGNGNLEYITYPDETVVQYTYDNENRVLTIPGYIDNNITYHPSGSASLFQTSNGCQTSVTFHDDRYFVKRIQITPYIMDEEYDYDQSGNLTSLTDHLNGNNDQVFTYDDFHRLEQFLSTNYSTHM</sequence>
<dbReference type="PANTHER" id="PTHR32305">
    <property type="match status" value="1"/>
</dbReference>
<dbReference type="InterPro" id="IPR031325">
    <property type="entry name" value="RHS_repeat"/>
</dbReference>
<dbReference type="InterPro" id="IPR006530">
    <property type="entry name" value="YD"/>
</dbReference>
<dbReference type="Pfam" id="PF05593">
    <property type="entry name" value="RHS_repeat"/>
    <property type="match status" value="1"/>
</dbReference>
<protein>
    <submittedName>
        <fullName evidence="1">Uncharacterized protein</fullName>
    </submittedName>
</protein>
<dbReference type="NCBIfam" id="TIGR01643">
    <property type="entry name" value="YD_repeat_2x"/>
    <property type="match status" value="2"/>
</dbReference>
<accession>X1UX07</accession>
<organism evidence="1">
    <name type="scientific">marine sediment metagenome</name>
    <dbReference type="NCBI Taxonomy" id="412755"/>
    <lineage>
        <taxon>unclassified sequences</taxon>
        <taxon>metagenomes</taxon>
        <taxon>ecological metagenomes</taxon>
    </lineage>
</organism>